<dbReference type="GO" id="GO:0016829">
    <property type="term" value="F:lyase activity"/>
    <property type="evidence" value="ECO:0007669"/>
    <property type="project" value="UniProtKB-KW"/>
</dbReference>
<dbReference type="EMBL" id="FOND01000003">
    <property type="protein sequence ID" value="SFE32754.1"/>
    <property type="molecule type" value="Genomic_DNA"/>
</dbReference>
<evidence type="ECO:0000256" key="2">
    <source>
        <dbReference type="ARBA" id="ARBA00022723"/>
    </source>
</evidence>
<dbReference type="GO" id="GO:0000287">
    <property type="term" value="F:magnesium ion binding"/>
    <property type="evidence" value="ECO:0007669"/>
    <property type="project" value="TreeGrafter"/>
</dbReference>
<keyword evidence="3 5" id="KW-0460">Magnesium</keyword>
<dbReference type="SUPFAM" id="SSF51621">
    <property type="entry name" value="Phosphoenolpyruvate/pyruvate domain"/>
    <property type="match status" value="1"/>
</dbReference>
<dbReference type="InterPro" id="IPR011206">
    <property type="entry name" value="Citrate_lyase_beta/mcl1/mcl2"/>
</dbReference>
<gene>
    <name evidence="7" type="ORF">SAMN05216574_10398</name>
</gene>
<evidence type="ECO:0000313" key="8">
    <source>
        <dbReference type="Proteomes" id="UP000198589"/>
    </source>
</evidence>
<reference evidence="8" key="1">
    <citation type="submission" date="2016-10" db="EMBL/GenBank/DDBJ databases">
        <authorList>
            <person name="Varghese N."/>
            <person name="Submissions S."/>
        </authorList>
    </citation>
    <scope>NUCLEOTIDE SEQUENCE [LARGE SCALE GENOMIC DNA]</scope>
    <source>
        <strain evidence="8">DSM 46838</strain>
    </source>
</reference>
<dbReference type="Pfam" id="PF03328">
    <property type="entry name" value="HpcH_HpaI"/>
    <property type="match status" value="1"/>
</dbReference>
<feature type="binding site" evidence="4">
    <location>
        <position position="131"/>
    </location>
    <ligand>
        <name>substrate</name>
    </ligand>
</feature>
<feature type="binding site" evidence="5">
    <location>
        <position position="158"/>
    </location>
    <ligand>
        <name>Mg(2+)</name>
        <dbReference type="ChEBI" id="CHEBI:18420"/>
    </ligand>
</feature>
<protein>
    <submittedName>
        <fullName evidence="7">Citrate lyase subunit beta / citryl-CoA lyase</fullName>
    </submittedName>
</protein>
<dbReference type="AlphaFoldDB" id="A0A1I1ZLP9"/>
<evidence type="ECO:0000256" key="3">
    <source>
        <dbReference type="ARBA" id="ARBA00022842"/>
    </source>
</evidence>
<evidence type="ECO:0000259" key="6">
    <source>
        <dbReference type="Pfam" id="PF03328"/>
    </source>
</evidence>
<dbReference type="PIRSF" id="PIRSF015582">
    <property type="entry name" value="Cit_lyase_B"/>
    <property type="match status" value="1"/>
</dbReference>
<dbReference type="STRING" id="1798228.SAMN05216574_10398"/>
<feature type="binding site" evidence="5">
    <location>
        <position position="131"/>
    </location>
    <ligand>
        <name>Mg(2+)</name>
        <dbReference type="ChEBI" id="CHEBI:18420"/>
    </ligand>
</feature>
<dbReference type="InterPro" id="IPR015813">
    <property type="entry name" value="Pyrv/PenolPyrv_kinase-like_dom"/>
</dbReference>
<dbReference type="PANTHER" id="PTHR32308">
    <property type="entry name" value="LYASE BETA SUBUNIT, PUTATIVE (AFU_ORTHOLOGUE AFUA_4G13030)-RELATED"/>
    <property type="match status" value="1"/>
</dbReference>
<dbReference type="RefSeq" id="WP_217640575.1">
    <property type="nucleotide sequence ID" value="NZ_FOND01000003.1"/>
</dbReference>
<feature type="binding site" evidence="4">
    <location>
        <position position="66"/>
    </location>
    <ligand>
        <name>substrate</name>
    </ligand>
</feature>
<organism evidence="7 8">
    <name type="scientific">Blastococcus tunisiensis</name>
    <dbReference type="NCBI Taxonomy" id="1798228"/>
    <lineage>
        <taxon>Bacteria</taxon>
        <taxon>Bacillati</taxon>
        <taxon>Actinomycetota</taxon>
        <taxon>Actinomycetes</taxon>
        <taxon>Geodermatophilales</taxon>
        <taxon>Geodermatophilaceae</taxon>
        <taxon>Blastococcus</taxon>
    </lineage>
</organism>
<evidence type="ECO:0000256" key="1">
    <source>
        <dbReference type="ARBA" id="ARBA00001946"/>
    </source>
</evidence>
<accession>A0A1I1ZLP9</accession>
<dbReference type="InterPro" id="IPR040442">
    <property type="entry name" value="Pyrv_kinase-like_dom_sf"/>
</dbReference>
<keyword evidence="7" id="KW-0456">Lyase</keyword>
<evidence type="ECO:0000256" key="5">
    <source>
        <dbReference type="PIRSR" id="PIRSR015582-2"/>
    </source>
</evidence>
<keyword evidence="8" id="KW-1185">Reference proteome</keyword>
<sequence length="294" mass="30542">MLEITTLLYVPANRPDRITTACLSGASGIAVDLEDAVAVEAKAAARNALPDVLRRHLRPGCVVAVRINALDTGLAEADLTALGPVLGATDLVIVPKVATADDLRSVSARLAELEGAHGVPAGRTRLLALIETARAVLHAEEIAAAGERVLTLGFGAADLSGELGIEPAPGSLALVQARSQVVLAAAAAGLPAPLDAPHLRLRDPVGLRRSAEHARALGFGGTQVIHPEQLGTVHEVFAPTPQETAWAREVQEAFDRAEAEGTASIRLADGTFVDYPVVRRARRILAASGEEAGR</sequence>
<comment type="cofactor">
    <cofactor evidence="1">
        <name>Mg(2+)</name>
        <dbReference type="ChEBI" id="CHEBI:18420"/>
    </cofactor>
</comment>
<keyword evidence="2 5" id="KW-0479">Metal-binding</keyword>
<dbReference type="GO" id="GO:0006107">
    <property type="term" value="P:oxaloacetate metabolic process"/>
    <property type="evidence" value="ECO:0007669"/>
    <property type="project" value="TreeGrafter"/>
</dbReference>
<name>A0A1I1ZLP9_9ACTN</name>
<dbReference type="InterPro" id="IPR005000">
    <property type="entry name" value="Aldolase/citrate-lyase_domain"/>
</dbReference>
<dbReference type="Proteomes" id="UP000198589">
    <property type="component" value="Unassembled WGS sequence"/>
</dbReference>
<evidence type="ECO:0000313" key="7">
    <source>
        <dbReference type="EMBL" id="SFE32754.1"/>
    </source>
</evidence>
<dbReference type="PANTHER" id="PTHR32308:SF0">
    <property type="entry name" value="HPCH_HPAI ALDOLASE_CITRATE LYASE DOMAIN-CONTAINING PROTEIN"/>
    <property type="match status" value="1"/>
</dbReference>
<feature type="domain" description="HpcH/HpaI aldolase/citrate lyase" evidence="6">
    <location>
        <begin position="6"/>
        <end position="227"/>
    </location>
</feature>
<evidence type="ECO:0000256" key="4">
    <source>
        <dbReference type="PIRSR" id="PIRSR015582-1"/>
    </source>
</evidence>
<dbReference type="Gene3D" id="3.20.20.60">
    <property type="entry name" value="Phosphoenolpyruvate-binding domains"/>
    <property type="match status" value="1"/>
</dbReference>
<proteinExistence type="predicted"/>